<accession>A0A1H6KWJ6</accession>
<dbReference type="EMBL" id="LT629971">
    <property type="protein sequence ID" value="SEH80028.1"/>
    <property type="molecule type" value="Genomic_DNA"/>
</dbReference>
<evidence type="ECO:0000313" key="1">
    <source>
        <dbReference type="EMBL" id="SEH80028.1"/>
    </source>
</evidence>
<reference evidence="2" key="1">
    <citation type="submission" date="2016-10" db="EMBL/GenBank/DDBJ databases">
        <authorList>
            <person name="Varghese N."/>
            <person name="Submissions S."/>
        </authorList>
    </citation>
    <scope>NUCLEOTIDE SEQUENCE [LARGE SCALE GENOMIC DNA]</scope>
    <source>
        <strain evidence="2">DSM 45405</strain>
    </source>
</reference>
<dbReference type="Proteomes" id="UP000182915">
    <property type="component" value="Chromosome I"/>
</dbReference>
<keyword evidence="2" id="KW-1185">Reference proteome</keyword>
<organism evidence="1 2">
    <name type="scientific">Mycolicibacterium rutilum</name>
    <name type="common">Mycobacterium rutilum</name>
    <dbReference type="NCBI Taxonomy" id="370526"/>
    <lineage>
        <taxon>Bacteria</taxon>
        <taxon>Bacillati</taxon>
        <taxon>Actinomycetota</taxon>
        <taxon>Actinomycetes</taxon>
        <taxon>Mycobacteriales</taxon>
        <taxon>Mycobacteriaceae</taxon>
        <taxon>Mycolicibacterium</taxon>
    </lineage>
</organism>
<dbReference type="AlphaFoldDB" id="A0A1H6KWJ6"/>
<dbReference type="OrthoDB" id="4715205at2"/>
<sequence length="151" mass="16144">MFTALVPFVVILFIAMAAASLLAGRGAAPPDSDEADERLATADDILAARAEFDRMMVRKGLVTSRQLELIRYGTRSPAVVTGMRATGQTLEDYREVELDVMVRKPEGGQFPARQTALVPISALAKVAPGSVVDTYYRAGDETAVAVCVAPE</sequence>
<gene>
    <name evidence="1" type="ORF">SAMN04489835_4293</name>
</gene>
<evidence type="ECO:0000313" key="2">
    <source>
        <dbReference type="Proteomes" id="UP000182915"/>
    </source>
</evidence>
<dbReference type="RefSeq" id="WP_083408876.1">
    <property type="nucleotide sequence ID" value="NZ_LT629971.1"/>
</dbReference>
<proteinExistence type="predicted"/>
<dbReference type="STRING" id="370526.SAMN04489835_4293"/>
<name>A0A1H6KWJ6_MYCRU</name>
<protein>
    <submittedName>
        <fullName evidence="1">Uncharacterized protein</fullName>
    </submittedName>
</protein>